<evidence type="ECO:0000313" key="3">
    <source>
        <dbReference type="EMBL" id="SNZ00740.1"/>
    </source>
</evidence>
<dbReference type="PANTHER" id="PTHR46268:SF6">
    <property type="entry name" value="UNIVERSAL STRESS PROTEIN UP12"/>
    <property type="match status" value="1"/>
</dbReference>
<evidence type="ECO:0000256" key="1">
    <source>
        <dbReference type="ARBA" id="ARBA00008791"/>
    </source>
</evidence>
<organism evidence="3 4">
    <name type="scientific">Flagellimonas pacifica</name>
    <dbReference type="NCBI Taxonomy" id="1247520"/>
    <lineage>
        <taxon>Bacteria</taxon>
        <taxon>Pseudomonadati</taxon>
        <taxon>Bacteroidota</taxon>
        <taxon>Flavobacteriia</taxon>
        <taxon>Flavobacteriales</taxon>
        <taxon>Flavobacteriaceae</taxon>
        <taxon>Flagellimonas</taxon>
    </lineage>
</organism>
<dbReference type="PANTHER" id="PTHR46268">
    <property type="entry name" value="STRESS RESPONSE PROTEIN NHAX"/>
    <property type="match status" value="1"/>
</dbReference>
<dbReference type="PRINTS" id="PR01438">
    <property type="entry name" value="UNVRSLSTRESS"/>
</dbReference>
<dbReference type="SUPFAM" id="SSF52402">
    <property type="entry name" value="Adenine nucleotide alpha hydrolases-like"/>
    <property type="match status" value="2"/>
</dbReference>
<gene>
    <name evidence="3" type="ORF">SAMN06265377_2566</name>
</gene>
<sequence>MKNILLPTDFSQNSLNAIHYGMKLYANRYCEFYFLNAFQINMYTLDNMMVPEPGDNTYDTAKKHSDEGFVKLKAILNLQESNPKHSYRTISTFNYLLEAVRDTIAKKDIDLVIMGTKGLTSSEAKAFGSNTINIMEKIVECPVMAIPEQFDYSPPKQIVFPTNYKAHFKRKELKYLLEIAELHDSQIHVIHVERESKLSKKQENNKKLLESIFDGIDFENHTLPKDKVQKAIFSFIESRKCDMIVFVNKKHWFFGSILANPLVKELGYDATIPILELNDNS</sequence>
<proteinExistence type="inferred from homology"/>
<name>A0A285MU71_9FLAO</name>
<accession>A0A285MU71</accession>
<dbReference type="Pfam" id="PF00582">
    <property type="entry name" value="Usp"/>
    <property type="match status" value="1"/>
</dbReference>
<dbReference type="InterPro" id="IPR006015">
    <property type="entry name" value="Universal_stress_UspA"/>
</dbReference>
<dbReference type="AlphaFoldDB" id="A0A285MU71"/>
<protein>
    <submittedName>
        <fullName evidence="3">Nucleotide-binding universal stress protein, UspA family</fullName>
    </submittedName>
</protein>
<evidence type="ECO:0000313" key="4">
    <source>
        <dbReference type="Proteomes" id="UP000219048"/>
    </source>
</evidence>
<dbReference type="Gene3D" id="3.40.50.12370">
    <property type="match status" value="1"/>
</dbReference>
<dbReference type="Proteomes" id="UP000219048">
    <property type="component" value="Unassembled WGS sequence"/>
</dbReference>
<dbReference type="RefSeq" id="WP_097046170.1">
    <property type="nucleotide sequence ID" value="NZ_OBEH01000003.1"/>
</dbReference>
<dbReference type="CDD" id="cd00293">
    <property type="entry name" value="USP-like"/>
    <property type="match status" value="1"/>
</dbReference>
<comment type="similarity">
    <text evidence="1">Belongs to the universal stress protein A family.</text>
</comment>
<evidence type="ECO:0000259" key="2">
    <source>
        <dbReference type="Pfam" id="PF00582"/>
    </source>
</evidence>
<keyword evidence="4" id="KW-1185">Reference proteome</keyword>
<dbReference type="InterPro" id="IPR006016">
    <property type="entry name" value="UspA"/>
</dbReference>
<reference evidence="4" key="1">
    <citation type="submission" date="2017-09" db="EMBL/GenBank/DDBJ databases">
        <authorList>
            <person name="Varghese N."/>
            <person name="Submissions S."/>
        </authorList>
    </citation>
    <scope>NUCLEOTIDE SEQUENCE [LARGE SCALE GENOMIC DNA]</scope>
    <source>
        <strain evidence="4">DSM 25885</strain>
    </source>
</reference>
<dbReference type="OrthoDB" id="9788959at2"/>
<dbReference type="EMBL" id="OBEH01000003">
    <property type="protein sequence ID" value="SNZ00740.1"/>
    <property type="molecule type" value="Genomic_DNA"/>
</dbReference>
<feature type="domain" description="UspA" evidence="2">
    <location>
        <begin position="1"/>
        <end position="147"/>
    </location>
</feature>